<dbReference type="CDD" id="cd20291">
    <property type="entry name" value="cupin_CucA-like"/>
    <property type="match status" value="1"/>
</dbReference>
<dbReference type="InterPro" id="IPR014710">
    <property type="entry name" value="RmlC-like_jellyroll"/>
</dbReference>
<dbReference type="InterPro" id="IPR011051">
    <property type="entry name" value="RmlC_Cupin_sf"/>
</dbReference>
<dbReference type="SUPFAM" id="SSF51182">
    <property type="entry name" value="RmlC-like cupins"/>
    <property type="match status" value="1"/>
</dbReference>
<dbReference type="Proteomes" id="UP001268256">
    <property type="component" value="Unassembled WGS sequence"/>
</dbReference>
<dbReference type="RefSeq" id="WP_322879126.1">
    <property type="nucleotide sequence ID" value="NZ_JAVMIP010000018.1"/>
</dbReference>
<accession>A0AAE4FT96</accession>
<evidence type="ECO:0000313" key="2">
    <source>
        <dbReference type="Proteomes" id="UP001268256"/>
    </source>
</evidence>
<reference evidence="2" key="1">
    <citation type="submission" date="2023-07" db="EMBL/GenBank/DDBJ databases">
        <authorList>
            <person name="Luz R."/>
            <person name="Cordeiro R."/>
            <person name="Fonseca A."/>
            <person name="Goncalves V."/>
        </authorList>
    </citation>
    <scope>NUCLEOTIDE SEQUENCE [LARGE SCALE GENOMIC DNA]</scope>
    <source>
        <strain evidence="2">BACA0444</strain>
    </source>
</reference>
<dbReference type="Gene3D" id="2.60.120.10">
    <property type="entry name" value="Jelly Rolls"/>
    <property type="match status" value="1"/>
</dbReference>
<dbReference type="EMBL" id="JAVMIP010000018">
    <property type="protein sequence ID" value="MDS3861903.1"/>
    <property type="molecule type" value="Genomic_DNA"/>
</dbReference>
<dbReference type="AlphaFoldDB" id="A0AAE4FT96"/>
<organism evidence="1 2">
    <name type="scientific">Pseudocalidococcus azoricus BACA0444</name>
    <dbReference type="NCBI Taxonomy" id="2918990"/>
    <lineage>
        <taxon>Bacteria</taxon>
        <taxon>Bacillati</taxon>
        <taxon>Cyanobacteriota</taxon>
        <taxon>Cyanophyceae</taxon>
        <taxon>Acaryochloridales</taxon>
        <taxon>Thermosynechococcaceae</taxon>
        <taxon>Pseudocalidococcus</taxon>
        <taxon>Pseudocalidococcus azoricus</taxon>
    </lineage>
</organism>
<protein>
    <submittedName>
        <fullName evidence="1">Cupin domain-containing protein</fullName>
    </submittedName>
</protein>
<evidence type="ECO:0000313" key="1">
    <source>
        <dbReference type="EMBL" id="MDS3861903.1"/>
    </source>
</evidence>
<gene>
    <name evidence="1" type="ORF">RIF25_13940</name>
</gene>
<name>A0AAE4FT96_9CYAN</name>
<sequence>MLKIRTWVTALVFVLVISGVVIFQTQASLAKNPPYSIDNIPMPKLENPLRILTPANEIFEIASCSTKDFGFAITTAQIPPGGGPMPHVHYYINEFFWPQKGGLEIFHSERKFPDMSNPPTVEAAGRAALYSVETQPKQVVYSPHTFMHGFVNPTTETLPMVMIWVRDEVAPDFEYHDGGMREYFSAVGAHITDLNNLPTVTDAQRNAFVSQAPKFGINQSAFMMQYVTSISDKFPKNLAKLQNPQTLNKVIETINAFNNDDKSVTCG</sequence>
<comment type="caution">
    <text evidence="1">The sequence shown here is derived from an EMBL/GenBank/DDBJ whole genome shotgun (WGS) entry which is preliminary data.</text>
</comment>
<keyword evidence="2" id="KW-1185">Reference proteome</keyword>
<proteinExistence type="predicted"/>